<dbReference type="RefSeq" id="WP_034222130.1">
    <property type="nucleotide sequence ID" value="NZ_AXCW01000014.1"/>
</dbReference>
<proteinExistence type="predicted"/>
<comment type="caution">
    <text evidence="1">The sequence shown here is derived from an EMBL/GenBank/DDBJ whole genome shotgun (WGS) entry which is preliminary data.</text>
</comment>
<sequence length="262" mass="27583">MADLTTTLGVGTTLPVVAIGDVDVDGVPTDRGSRRLLRRASRILAALRAAEVHGTATIHADGGTVLGLRSIRVRVRTSEDAQFVVLADTYPRGGVSGPAGESVRVAVLERPDGRPGLPMRTGSVWVDIDRGPSATRSDLLGALRSALAPQVWAAVTGEMARGQRVDLYRAEPNGGSGLVVDTTGPAGHVVGHVDWGGHVGELTQRTGSSWSRGEGAFGRFLTAEFRRSLDVQHEREVFGPFMERLTSTARAYSGLPAGEAEG</sequence>
<dbReference type="OrthoDB" id="9946294at2"/>
<protein>
    <submittedName>
        <fullName evidence="1">Uncharacterized protein</fullName>
    </submittedName>
</protein>
<evidence type="ECO:0000313" key="1">
    <source>
        <dbReference type="EMBL" id="EYR64868.1"/>
    </source>
</evidence>
<evidence type="ECO:0000313" key="2">
    <source>
        <dbReference type="Proteomes" id="UP000019753"/>
    </source>
</evidence>
<organism evidence="1 2">
    <name type="scientific">Actinotalea ferrariae CF5-4</name>
    <dbReference type="NCBI Taxonomy" id="948458"/>
    <lineage>
        <taxon>Bacteria</taxon>
        <taxon>Bacillati</taxon>
        <taxon>Actinomycetota</taxon>
        <taxon>Actinomycetes</taxon>
        <taxon>Micrococcales</taxon>
        <taxon>Cellulomonadaceae</taxon>
        <taxon>Actinotalea</taxon>
    </lineage>
</organism>
<dbReference type="Proteomes" id="UP000019753">
    <property type="component" value="Unassembled WGS sequence"/>
</dbReference>
<accession>A0A021VUT4</accession>
<gene>
    <name evidence="1" type="ORF">N866_03205</name>
</gene>
<dbReference type="AlphaFoldDB" id="A0A021VUT4"/>
<keyword evidence="2" id="KW-1185">Reference proteome</keyword>
<reference evidence="1 2" key="1">
    <citation type="submission" date="2014-01" db="EMBL/GenBank/DDBJ databases">
        <title>Actinotalea ferrariae CF5-4.</title>
        <authorList>
            <person name="Chen F."/>
            <person name="Li Y."/>
            <person name="Wang G."/>
        </authorList>
    </citation>
    <scope>NUCLEOTIDE SEQUENCE [LARGE SCALE GENOMIC DNA]</scope>
    <source>
        <strain evidence="1 2">CF5-4</strain>
    </source>
</reference>
<name>A0A021VUT4_9CELL</name>
<dbReference type="EMBL" id="AXCW01000014">
    <property type="protein sequence ID" value="EYR64868.1"/>
    <property type="molecule type" value="Genomic_DNA"/>
</dbReference>